<dbReference type="Gene3D" id="1.20.5.1160">
    <property type="entry name" value="Vasodilator-stimulated phosphoprotein"/>
    <property type="match status" value="1"/>
</dbReference>
<dbReference type="SMART" id="SM01391">
    <property type="entry name" value="Filament"/>
    <property type="match status" value="1"/>
</dbReference>
<comment type="caution">
    <text evidence="5">The sequence shown here is derived from an EMBL/GenBank/DDBJ whole genome shotgun (WGS) entry which is preliminary data.</text>
</comment>
<dbReference type="SUPFAM" id="SSF64593">
    <property type="entry name" value="Intermediate filament protein, coiled coil region"/>
    <property type="match status" value="1"/>
</dbReference>
<evidence type="ECO:0000259" key="4">
    <source>
        <dbReference type="SMART" id="SM01391"/>
    </source>
</evidence>
<dbReference type="Proteomes" id="UP000524187">
    <property type="component" value="Unassembled WGS sequence"/>
</dbReference>
<organism evidence="5 6">
    <name type="scientific">Casuarius casuarius</name>
    <name type="common">Southern cassowary</name>
    <name type="synonym">Struthio casuarius</name>
    <dbReference type="NCBI Taxonomy" id="8787"/>
    <lineage>
        <taxon>Eukaryota</taxon>
        <taxon>Metazoa</taxon>
        <taxon>Chordata</taxon>
        <taxon>Craniata</taxon>
        <taxon>Vertebrata</taxon>
        <taxon>Euteleostomi</taxon>
        <taxon>Archelosauria</taxon>
        <taxon>Archosauria</taxon>
        <taxon>Dinosauria</taxon>
        <taxon>Saurischia</taxon>
        <taxon>Theropoda</taxon>
        <taxon>Coelurosauria</taxon>
        <taxon>Aves</taxon>
        <taxon>Palaeognathae</taxon>
        <taxon>Casuariiformes</taxon>
        <taxon>Casuariidae</taxon>
        <taxon>Casuarius</taxon>
    </lineage>
</organism>
<name>A0A7K8NAE0_CASCA</name>
<keyword evidence="1" id="KW-0403">Intermediate filament</keyword>
<dbReference type="Gene3D" id="1.20.5.170">
    <property type="match status" value="1"/>
</dbReference>
<proteinExistence type="predicted"/>
<gene>
    <name evidence="5" type="primary">Sync</name>
    <name evidence="5" type="ORF">CASCAS_R08906</name>
</gene>
<evidence type="ECO:0000256" key="3">
    <source>
        <dbReference type="SAM" id="Coils"/>
    </source>
</evidence>
<keyword evidence="2 3" id="KW-0175">Coiled coil</keyword>
<dbReference type="GO" id="GO:0005882">
    <property type="term" value="C:intermediate filament"/>
    <property type="evidence" value="ECO:0007669"/>
    <property type="project" value="UniProtKB-KW"/>
</dbReference>
<dbReference type="Pfam" id="PF00038">
    <property type="entry name" value="Filament"/>
    <property type="match status" value="1"/>
</dbReference>
<evidence type="ECO:0000313" key="6">
    <source>
        <dbReference type="Proteomes" id="UP000524187"/>
    </source>
</evidence>
<dbReference type="PANTHER" id="PTHR47147">
    <property type="entry name" value="SYNCOILIN"/>
    <property type="match status" value="1"/>
</dbReference>
<dbReference type="InterPro" id="IPR039008">
    <property type="entry name" value="IF_rod_dom"/>
</dbReference>
<feature type="non-terminal residue" evidence="5">
    <location>
        <position position="1"/>
    </location>
</feature>
<evidence type="ECO:0000313" key="5">
    <source>
        <dbReference type="EMBL" id="NXE50208.1"/>
    </source>
</evidence>
<sequence>ADAEGAGTLLAAEGSEHRCLTLEELGDYFQECIDAVEQLEKERDGLIRELALLREPALREIRQAHEEILAAYRLLAKVELERDNLKDEIRQIKQKLFRVTKECVACQYRLESRRHDLGQVAAYRGELESRAGQLAEELARLKESCEKEKEEMRQKLETPPCRRDNQYLQESRRLSVAFESFVAESRRGLEEHYEPQLLRLLERREAGARALQEMQGELQGMKEALRPLQGEVGRLRLQNRSLEEQIALAKQKRDEEVGQYREQVEELEDRLKELKNGVQLQQRKNQELEELRTSLHQELSIYKGCLEIYGHLCKSEEKADQDY</sequence>
<keyword evidence="6" id="KW-1185">Reference proteome</keyword>
<accession>A0A7K8NAE0</accession>
<evidence type="ECO:0000256" key="2">
    <source>
        <dbReference type="ARBA" id="ARBA00023054"/>
    </source>
</evidence>
<dbReference type="EMBL" id="VWPT01000065">
    <property type="protein sequence ID" value="NXE50208.1"/>
    <property type="molecule type" value="Genomic_DNA"/>
</dbReference>
<dbReference type="InterPro" id="IPR027702">
    <property type="entry name" value="Syncoilin"/>
</dbReference>
<reference evidence="5 6" key="1">
    <citation type="submission" date="2019-09" db="EMBL/GenBank/DDBJ databases">
        <title>Bird 10,000 Genomes (B10K) Project - Family phase.</title>
        <authorList>
            <person name="Zhang G."/>
        </authorList>
    </citation>
    <scope>NUCLEOTIDE SEQUENCE [LARGE SCALE GENOMIC DNA]</scope>
    <source>
        <strain evidence="5">B10K-LSUMZ-50683</strain>
        <tissue evidence="5">Muscle</tissue>
    </source>
</reference>
<dbReference type="PANTHER" id="PTHR47147:SF1">
    <property type="entry name" value="SYNCOILIN"/>
    <property type="match status" value="1"/>
</dbReference>
<feature type="coiled-coil region" evidence="3">
    <location>
        <begin position="22"/>
        <end position="158"/>
    </location>
</feature>
<protein>
    <submittedName>
        <fullName evidence="5">SYNCI protein</fullName>
    </submittedName>
</protein>
<evidence type="ECO:0000256" key="1">
    <source>
        <dbReference type="ARBA" id="ARBA00022754"/>
    </source>
</evidence>
<feature type="domain" description="IF rod" evidence="4">
    <location>
        <begin position="17"/>
        <end position="309"/>
    </location>
</feature>
<feature type="non-terminal residue" evidence="5">
    <location>
        <position position="323"/>
    </location>
</feature>
<feature type="coiled-coil region" evidence="3">
    <location>
        <begin position="232"/>
        <end position="298"/>
    </location>
</feature>
<dbReference type="AlphaFoldDB" id="A0A7K8NAE0"/>